<evidence type="ECO:0000313" key="4">
    <source>
        <dbReference type="Proteomes" id="UP000271974"/>
    </source>
</evidence>
<comment type="similarity">
    <text evidence="1">Belongs to the VPS13 family.</text>
</comment>
<organism evidence="3 4">
    <name type="scientific">Elysia chlorotica</name>
    <name type="common">Eastern emerald elysia</name>
    <name type="synonym">Sea slug</name>
    <dbReference type="NCBI Taxonomy" id="188477"/>
    <lineage>
        <taxon>Eukaryota</taxon>
        <taxon>Metazoa</taxon>
        <taxon>Spiralia</taxon>
        <taxon>Lophotrochozoa</taxon>
        <taxon>Mollusca</taxon>
        <taxon>Gastropoda</taxon>
        <taxon>Heterobranchia</taxon>
        <taxon>Euthyneura</taxon>
        <taxon>Panpulmonata</taxon>
        <taxon>Sacoglossa</taxon>
        <taxon>Placobranchoidea</taxon>
        <taxon>Plakobranchidae</taxon>
        <taxon>Elysia</taxon>
    </lineage>
</organism>
<dbReference type="InterPro" id="IPR009543">
    <property type="entry name" value="VPS13_VAB"/>
</dbReference>
<accession>A0A433ST73</accession>
<evidence type="ECO:0000259" key="2">
    <source>
        <dbReference type="Pfam" id="PF25036"/>
    </source>
</evidence>
<dbReference type="GO" id="GO:0045053">
    <property type="term" value="P:protein retention in Golgi apparatus"/>
    <property type="evidence" value="ECO:0007669"/>
    <property type="project" value="TreeGrafter"/>
</dbReference>
<dbReference type="GO" id="GO:0006623">
    <property type="term" value="P:protein targeting to vacuole"/>
    <property type="evidence" value="ECO:0007669"/>
    <property type="project" value="TreeGrafter"/>
</dbReference>
<dbReference type="OrthoDB" id="428159at2759"/>
<keyword evidence="4" id="KW-1185">Reference proteome</keyword>
<dbReference type="Proteomes" id="UP000271974">
    <property type="component" value="Unassembled WGS sequence"/>
</dbReference>
<dbReference type="EMBL" id="RQTK01001063">
    <property type="protein sequence ID" value="RUS72468.1"/>
    <property type="molecule type" value="Genomic_DNA"/>
</dbReference>
<dbReference type="InterPro" id="IPR026847">
    <property type="entry name" value="VPS13"/>
</dbReference>
<evidence type="ECO:0000313" key="3">
    <source>
        <dbReference type="EMBL" id="RUS72468.1"/>
    </source>
</evidence>
<gene>
    <name evidence="3" type="ORF">EGW08_019771</name>
</gene>
<dbReference type="AlphaFoldDB" id="A0A433ST73"/>
<feature type="domain" description="Vacuolar protein sorting-associated protein 13 VPS13 adaptor binding" evidence="2">
    <location>
        <begin position="54"/>
        <end position="207"/>
    </location>
</feature>
<name>A0A433ST73_ELYCH</name>
<sequence length="247" mass="27513">MLLGRGSGHWVEHRLPTQKYGFEPWRLRSLLVGYLNLFCNLTVGLSITLAASGLTKVATFTPFFLLQNASGVPICVREDAPTAQWILVEVAECKPFYPLVSAKEMKIVAKVEGGNDQETVPFFLNKAHTTLLKLNDMYGGINAECQVSESQMITTFKTYKPGMATVQFVNHLQDSIVTINQTGSSLEPLRLEPQTSQLYTWDNPTGKREVTWSAGKKEFKSALEQVGLLQAQRFKQFNVACCMSVVV</sequence>
<protein>
    <recommendedName>
        <fullName evidence="2">Vacuolar protein sorting-associated protein 13 VPS13 adaptor binding domain-containing protein</fullName>
    </recommendedName>
</protein>
<proteinExistence type="inferred from homology"/>
<reference evidence="3 4" key="1">
    <citation type="submission" date="2019-01" db="EMBL/GenBank/DDBJ databases">
        <title>A draft genome assembly of the solar-powered sea slug Elysia chlorotica.</title>
        <authorList>
            <person name="Cai H."/>
            <person name="Li Q."/>
            <person name="Fang X."/>
            <person name="Li J."/>
            <person name="Curtis N.E."/>
            <person name="Altenburger A."/>
            <person name="Shibata T."/>
            <person name="Feng M."/>
            <person name="Maeda T."/>
            <person name="Schwartz J.A."/>
            <person name="Shigenobu S."/>
            <person name="Lundholm N."/>
            <person name="Nishiyama T."/>
            <person name="Yang H."/>
            <person name="Hasebe M."/>
            <person name="Li S."/>
            <person name="Pierce S.K."/>
            <person name="Wang J."/>
        </authorList>
    </citation>
    <scope>NUCLEOTIDE SEQUENCE [LARGE SCALE GENOMIC DNA]</scope>
    <source>
        <strain evidence="3">EC2010</strain>
        <tissue evidence="3">Whole organism of an adult</tissue>
    </source>
</reference>
<dbReference type="Pfam" id="PF25036">
    <property type="entry name" value="VPS13_VAB"/>
    <property type="match status" value="1"/>
</dbReference>
<comment type="caution">
    <text evidence="3">The sequence shown here is derived from an EMBL/GenBank/DDBJ whole genome shotgun (WGS) entry which is preliminary data.</text>
</comment>
<dbReference type="STRING" id="188477.A0A433ST73"/>
<dbReference type="PANTHER" id="PTHR16166">
    <property type="entry name" value="VACUOLAR PROTEIN SORTING-ASSOCIATED PROTEIN VPS13"/>
    <property type="match status" value="1"/>
</dbReference>
<dbReference type="PANTHER" id="PTHR16166:SF93">
    <property type="entry name" value="INTERMEMBRANE LIPID TRANSFER PROTEIN VPS13"/>
    <property type="match status" value="1"/>
</dbReference>
<evidence type="ECO:0000256" key="1">
    <source>
        <dbReference type="ARBA" id="ARBA00006545"/>
    </source>
</evidence>